<reference evidence="8" key="1">
    <citation type="submission" date="2023-03" db="EMBL/GenBank/DDBJ databases">
        <title>Near-Complete genome sequence of Lipomyces tetrasporous NRRL Y-64009, an oleaginous yeast capable of growing on lignocellulosic hydrolysates.</title>
        <authorList>
            <consortium name="Lawrence Berkeley National Laboratory"/>
            <person name="Jagtap S.S."/>
            <person name="Liu J.-J."/>
            <person name="Walukiewicz H.E."/>
            <person name="Pangilinan J."/>
            <person name="Lipzen A."/>
            <person name="Ahrendt S."/>
            <person name="Koriabine M."/>
            <person name="Cobaugh K."/>
            <person name="Salamov A."/>
            <person name="Yoshinaga Y."/>
            <person name="Ng V."/>
            <person name="Daum C."/>
            <person name="Grigoriev I.V."/>
            <person name="Slininger P.J."/>
            <person name="Dien B.S."/>
            <person name="Jin Y.-S."/>
            <person name="Rao C.V."/>
        </authorList>
    </citation>
    <scope>NUCLEOTIDE SEQUENCE</scope>
    <source>
        <strain evidence="8">NRRL Y-64009</strain>
    </source>
</reference>
<dbReference type="NCBIfam" id="TIGR00062">
    <property type="entry name" value="L27"/>
    <property type="match status" value="1"/>
</dbReference>
<dbReference type="InterPro" id="IPR018261">
    <property type="entry name" value="Ribosomal_bL27_CS"/>
</dbReference>
<protein>
    <recommendedName>
        <fullName evidence="6">Large ribosomal subunit protein bL27m</fullName>
    </recommendedName>
    <alternativeName>
        <fullName evidence="7">54S ribosomal protein L2, mitochondrial</fullName>
    </alternativeName>
</protein>
<organism evidence="8 9">
    <name type="scientific">Lipomyces tetrasporus</name>
    <dbReference type="NCBI Taxonomy" id="54092"/>
    <lineage>
        <taxon>Eukaryota</taxon>
        <taxon>Fungi</taxon>
        <taxon>Dikarya</taxon>
        <taxon>Ascomycota</taxon>
        <taxon>Saccharomycotina</taxon>
        <taxon>Lipomycetes</taxon>
        <taxon>Lipomycetales</taxon>
        <taxon>Lipomycetaceae</taxon>
        <taxon>Lipomyces</taxon>
    </lineage>
</organism>
<evidence type="ECO:0000313" key="9">
    <source>
        <dbReference type="Proteomes" id="UP001217417"/>
    </source>
</evidence>
<evidence type="ECO:0000256" key="5">
    <source>
        <dbReference type="ARBA" id="ARBA00023274"/>
    </source>
</evidence>
<dbReference type="Gene3D" id="2.40.50.100">
    <property type="match status" value="1"/>
</dbReference>
<keyword evidence="4" id="KW-0496">Mitochondrion</keyword>
<dbReference type="Proteomes" id="UP001217417">
    <property type="component" value="Unassembled WGS sequence"/>
</dbReference>
<evidence type="ECO:0000256" key="4">
    <source>
        <dbReference type="ARBA" id="ARBA00023128"/>
    </source>
</evidence>
<evidence type="ECO:0000256" key="2">
    <source>
        <dbReference type="ARBA" id="ARBA00010797"/>
    </source>
</evidence>
<dbReference type="RefSeq" id="XP_056043413.1">
    <property type="nucleotide sequence ID" value="XM_056189333.1"/>
</dbReference>
<dbReference type="PANTHER" id="PTHR15893:SF0">
    <property type="entry name" value="LARGE RIBOSOMAL SUBUNIT PROTEIN BL27M"/>
    <property type="match status" value="1"/>
</dbReference>
<proteinExistence type="inferred from homology"/>
<evidence type="ECO:0000256" key="1">
    <source>
        <dbReference type="ARBA" id="ARBA00004173"/>
    </source>
</evidence>
<comment type="caution">
    <text evidence="8">The sequence shown here is derived from an EMBL/GenBank/DDBJ whole genome shotgun (WGS) entry which is preliminary data.</text>
</comment>
<dbReference type="PRINTS" id="PR00063">
    <property type="entry name" value="RIBOSOMALL27"/>
</dbReference>
<dbReference type="PROSITE" id="PS00831">
    <property type="entry name" value="RIBOSOMAL_L27"/>
    <property type="match status" value="1"/>
</dbReference>
<dbReference type="GO" id="GO:0006412">
    <property type="term" value="P:translation"/>
    <property type="evidence" value="ECO:0007669"/>
    <property type="project" value="InterPro"/>
</dbReference>
<dbReference type="FunFam" id="2.40.50.100:FF:000042">
    <property type="entry name" value="50S ribosomal protein L27"/>
    <property type="match status" value="1"/>
</dbReference>
<evidence type="ECO:0000313" key="8">
    <source>
        <dbReference type="EMBL" id="KAJ8099963.1"/>
    </source>
</evidence>
<dbReference type="PANTHER" id="PTHR15893">
    <property type="entry name" value="RIBOSOMAL PROTEIN L27"/>
    <property type="match status" value="1"/>
</dbReference>
<comment type="subcellular location">
    <subcellularLocation>
        <location evidence="1">Mitochondrion</location>
    </subcellularLocation>
</comment>
<gene>
    <name evidence="8" type="ORF">POJ06DRAFT_268843</name>
</gene>
<keyword evidence="3" id="KW-0689">Ribosomal protein</keyword>
<keyword evidence="5" id="KW-0687">Ribonucleoprotein</keyword>
<evidence type="ECO:0000256" key="7">
    <source>
        <dbReference type="ARBA" id="ARBA00035465"/>
    </source>
</evidence>
<dbReference type="InterPro" id="IPR001684">
    <property type="entry name" value="Ribosomal_bL27"/>
</dbReference>
<evidence type="ECO:0000256" key="6">
    <source>
        <dbReference type="ARBA" id="ARBA00035267"/>
    </source>
</evidence>
<dbReference type="SUPFAM" id="SSF110324">
    <property type="entry name" value="Ribosomal L27 protein-like"/>
    <property type="match status" value="1"/>
</dbReference>
<comment type="similarity">
    <text evidence="2">Belongs to the bacterial ribosomal protein bL27 family.</text>
</comment>
<keyword evidence="9" id="KW-1185">Reference proteome</keyword>
<accession>A0AAD7QRH4</accession>
<dbReference type="GeneID" id="80884499"/>
<evidence type="ECO:0000256" key="3">
    <source>
        <dbReference type="ARBA" id="ARBA00022980"/>
    </source>
</evidence>
<sequence>MSFVRGTVVHIASTASAVSRSVSITCGLLRRSVVPSVVSHPSSKLQPGSNQLQFVRHATKKAASSRTNDYNSKGKRLGLKKAEGSEVKTGQIIFRQRGTKWFPGENANIGRDHTIFAVEPGFVRYYRDPFHPERSLIGVALYPDMRLPTSHWQPRLRRFGRLPISDTVEADKQRTRISRKEYYGWLKKEEHMAERMAGKRKE</sequence>
<dbReference type="GO" id="GO:0003735">
    <property type="term" value="F:structural constituent of ribosome"/>
    <property type="evidence" value="ECO:0007669"/>
    <property type="project" value="InterPro"/>
</dbReference>
<name>A0AAD7QRH4_9ASCO</name>
<dbReference type="Pfam" id="PF01016">
    <property type="entry name" value="Ribosomal_L27"/>
    <property type="match status" value="1"/>
</dbReference>
<dbReference type="AlphaFoldDB" id="A0AAD7QRH4"/>
<dbReference type="EMBL" id="JARPMG010000006">
    <property type="protein sequence ID" value="KAJ8099963.1"/>
    <property type="molecule type" value="Genomic_DNA"/>
</dbReference>
<dbReference type="GO" id="GO:0005762">
    <property type="term" value="C:mitochondrial large ribosomal subunit"/>
    <property type="evidence" value="ECO:0007669"/>
    <property type="project" value="TreeGrafter"/>
</dbReference>